<organism evidence="4 5">
    <name type="scientific">Angomonas deanei</name>
    <dbReference type="NCBI Taxonomy" id="59799"/>
    <lineage>
        <taxon>Eukaryota</taxon>
        <taxon>Discoba</taxon>
        <taxon>Euglenozoa</taxon>
        <taxon>Kinetoplastea</taxon>
        <taxon>Metakinetoplastina</taxon>
        <taxon>Trypanosomatida</taxon>
        <taxon>Trypanosomatidae</taxon>
        <taxon>Strigomonadinae</taxon>
        <taxon>Angomonas</taxon>
    </lineage>
</organism>
<dbReference type="Gene3D" id="3.40.50.1240">
    <property type="entry name" value="Phosphoglycerate mutase-like"/>
    <property type="match status" value="2"/>
</dbReference>
<dbReference type="PANTHER" id="PTHR20935">
    <property type="entry name" value="PHOSPHOGLYCERATE MUTASE-RELATED"/>
    <property type="match status" value="1"/>
</dbReference>
<dbReference type="GO" id="GO:0090141">
    <property type="term" value="P:positive regulation of mitochondrial fission"/>
    <property type="evidence" value="ECO:0007669"/>
    <property type="project" value="TreeGrafter"/>
</dbReference>
<protein>
    <submittedName>
        <fullName evidence="4">Uncharacterized protein</fullName>
    </submittedName>
</protein>
<dbReference type="InterPro" id="IPR051021">
    <property type="entry name" value="Mito_Ser/Thr_phosphatase"/>
</dbReference>
<name>A0A7G2BZR3_9TRYP</name>
<dbReference type="GO" id="GO:0004722">
    <property type="term" value="F:protein serine/threonine phosphatase activity"/>
    <property type="evidence" value="ECO:0007669"/>
    <property type="project" value="TreeGrafter"/>
</dbReference>
<evidence type="ECO:0000256" key="3">
    <source>
        <dbReference type="SAM" id="MobiDB-lite"/>
    </source>
</evidence>
<dbReference type="EMBL" id="LR877145">
    <property type="protein sequence ID" value="CAD2212950.1"/>
    <property type="molecule type" value="Genomic_DNA"/>
</dbReference>
<accession>A0A7G2BZR3</accession>
<dbReference type="Proteomes" id="UP000515908">
    <property type="component" value="Chromosome 01"/>
</dbReference>
<dbReference type="PANTHER" id="PTHR20935:SF0">
    <property type="entry name" value="SERINE_THREONINE-PROTEIN PHOSPHATASE PGAM5, MITOCHONDRIAL"/>
    <property type="match status" value="1"/>
</dbReference>
<proteinExistence type="inferred from homology"/>
<feature type="region of interest" description="Disordered" evidence="3">
    <location>
        <begin position="193"/>
        <end position="212"/>
    </location>
</feature>
<gene>
    <name evidence="4" type="ORF">ADEAN_000038600</name>
</gene>
<reference evidence="4 5" key="1">
    <citation type="submission" date="2020-08" db="EMBL/GenBank/DDBJ databases">
        <authorList>
            <person name="Newling K."/>
            <person name="Davey J."/>
            <person name="Forrester S."/>
        </authorList>
    </citation>
    <scope>NUCLEOTIDE SEQUENCE [LARGE SCALE GENOMIC DNA]</scope>
    <source>
        <strain evidence="5">Crithidia deanei Carvalho (ATCC PRA-265)</strain>
    </source>
</reference>
<evidence type="ECO:0000256" key="1">
    <source>
        <dbReference type="ARBA" id="ARBA00006717"/>
    </source>
</evidence>
<keyword evidence="2" id="KW-0175">Coiled coil</keyword>
<dbReference type="GO" id="GO:0005739">
    <property type="term" value="C:mitochondrion"/>
    <property type="evidence" value="ECO:0007669"/>
    <property type="project" value="TreeGrafter"/>
</dbReference>
<evidence type="ECO:0000256" key="2">
    <source>
        <dbReference type="SAM" id="Coils"/>
    </source>
</evidence>
<dbReference type="VEuPathDB" id="TriTrypDB:ADEAN_000038600"/>
<comment type="similarity">
    <text evidence="1">Belongs to the phosphoglycerate mutase family. BPG-dependent PGAM subfamily.</text>
</comment>
<feature type="compositionally biased region" description="Pro residues" evidence="3">
    <location>
        <begin position="197"/>
        <end position="212"/>
    </location>
</feature>
<evidence type="ECO:0000313" key="4">
    <source>
        <dbReference type="EMBL" id="CAD2212950.1"/>
    </source>
</evidence>
<dbReference type="AlphaFoldDB" id="A0A7G2BZR3"/>
<dbReference type="InterPro" id="IPR029033">
    <property type="entry name" value="His_PPase_superfam"/>
</dbReference>
<keyword evidence="5" id="KW-1185">Reference proteome</keyword>
<dbReference type="OrthoDB" id="2118094at2759"/>
<evidence type="ECO:0000313" key="5">
    <source>
        <dbReference type="Proteomes" id="UP000515908"/>
    </source>
</evidence>
<feature type="coiled-coil region" evidence="2">
    <location>
        <begin position="83"/>
        <end position="117"/>
    </location>
</feature>
<dbReference type="SUPFAM" id="SSF53254">
    <property type="entry name" value="Phosphoglycerate mutase-like"/>
    <property type="match status" value="1"/>
</dbReference>
<sequence length="212" mass="24019">MVCLGSAVVGAAMSASSDSASLCTETATPRSTSHQTFLIRHAQYKNESTRRPEKEKGLTTVGRRQAYETGVYLKKLILQSNKVVEKEKECLQLKRALRQAKQTLREYKNNNENENNDVVLAALKEKVCSLRGQLQWAEAERRQSSRVCLQSRYHSVSASDLTRSQETATIIMNVIQPHVKEEKVRVDPLLRERFPVTPDPPLLPPRAYPNEE</sequence>